<dbReference type="AlphaFoldDB" id="A0A4P8QTP1"/>
<dbReference type="SUPFAM" id="SSF52540">
    <property type="entry name" value="P-loop containing nucleoside triphosphate hydrolases"/>
    <property type="match status" value="1"/>
</dbReference>
<accession>A0A4P8QTP1</accession>
<proteinExistence type="predicted"/>
<evidence type="ECO:0000313" key="1">
    <source>
        <dbReference type="EMBL" id="QCR14847.1"/>
    </source>
</evidence>
<evidence type="ECO:0008006" key="3">
    <source>
        <dbReference type="Google" id="ProtNLM"/>
    </source>
</evidence>
<gene>
    <name evidence="1" type="ORF">DKM28_01160</name>
</gene>
<dbReference type="Proteomes" id="UP000300067">
    <property type="component" value="Chromosome"/>
</dbReference>
<dbReference type="InterPro" id="IPR027417">
    <property type="entry name" value="P-loop_NTPase"/>
</dbReference>
<name>A0A4P8QTP1_METMZ</name>
<evidence type="ECO:0000313" key="2">
    <source>
        <dbReference type="Proteomes" id="UP000300067"/>
    </source>
</evidence>
<dbReference type="EMBL" id="CP029709">
    <property type="protein sequence ID" value="QCR14847.1"/>
    <property type="molecule type" value="Genomic_DNA"/>
</dbReference>
<feature type="non-terminal residue" evidence="1">
    <location>
        <position position="185"/>
    </location>
</feature>
<protein>
    <recommendedName>
        <fullName evidence="3">BREX system P-loop protein BrxC</fullName>
    </recommendedName>
</protein>
<organism evidence="1 2">
    <name type="scientific">Methanosarcina mazei</name>
    <name type="common">Methanosarcina frisia</name>
    <dbReference type="NCBI Taxonomy" id="2209"/>
    <lineage>
        <taxon>Archaea</taxon>
        <taxon>Methanobacteriati</taxon>
        <taxon>Methanobacteriota</taxon>
        <taxon>Stenosarchaea group</taxon>
        <taxon>Methanomicrobia</taxon>
        <taxon>Methanosarcinales</taxon>
        <taxon>Methanosarcinaceae</taxon>
        <taxon>Methanosarcina</taxon>
    </lineage>
</organism>
<reference evidence="1 2" key="1">
    <citation type="submission" date="2018-05" db="EMBL/GenBank/DDBJ databases">
        <title>Methanosarcina gilichinskyana sp. nov., a novel methanogenic archaeon isolated from Holocene permafrost, North East Russia.</title>
        <authorList>
            <person name="Oshurkova V."/>
            <person name="Meer M."/>
            <person name="Bochkareva O."/>
            <person name="Shcherbakova V."/>
        </authorList>
    </citation>
    <scope>NUCLEOTIDE SEQUENCE [LARGE SCALE GENOMIC DNA]</scope>
    <source>
        <strain evidence="1 2">JL01</strain>
    </source>
</reference>
<sequence>MKINEIFVNEIDRYIDTVIKVDDEQNIVQEIEEYVVTEKIAENFIDFFERYNESALNERKDIGVWISGFFGSGKSHFAKMLGYLLENKQTKDGRCARDILLNRVRGLEQEEEIKALLHEASLKTTNHVIMYQIESVHDQLAERKSITLTLYKQFMRYLGLSEDLKISELEQELIAQGKYEEFKEK</sequence>